<organism evidence="2 3">
    <name type="scientific">Meiothermus luteus</name>
    <dbReference type="NCBI Taxonomy" id="2026184"/>
    <lineage>
        <taxon>Bacteria</taxon>
        <taxon>Thermotogati</taxon>
        <taxon>Deinococcota</taxon>
        <taxon>Deinococci</taxon>
        <taxon>Thermales</taxon>
        <taxon>Thermaceae</taxon>
        <taxon>Meiothermus</taxon>
    </lineage>
</organism>
<dbReference type="AlphaFoldDB" id="A0A399F5K0"/>
<evidence type="ECO:0000313" key="3">
    <source>
        <dbReference type="Proteomes" id="UP000265800"/>
    </source>
</evidence>
<feature type="domain" description="Endonuclease GajA/Old nuclease/RecF-like AAA" evidence="1">
    <location>
        <begin position="1"/>
        <end position="450"/>
    </location>
</feature>
<dbReference type="RefSeq" id="WP_119358788.1">
    <property type="nucleotide sequence ID" value="NZ_QWKZ01000001.1"/>
</dbReference>
<name>A0A399F5K0_9DEIN</name>
<dbReference type="Gene3D" id="3.40.50.300">
    <property type="entry name" value="P-loop containing nucleotide triphosphate hydrolases"/>
    <property type="match status" value="2"/>
</dbReference>
<dbReference type="SUPFAM" id="SSF52540">
    <property type="entry name" value="P-loop containing nucleoside triphosphate hydrolases"/>
    <property type="match status" value="1"/>
</dbReference>
<dbReference type="InterPro" id="IPR051396">
    <property type="entry name" value="Bact_Antivir_Def_Nuclease"/>
</dbReference>
<keyword evidence="3" id="KW-1185">Reference proteome</keyword>
<dbReference type="PANTHER" id="PTHR43581:SF3">
    <property type="entry name" value="AAA+ ATPASE DOMAIN-CONTAINING PROTEIN"/>
    <property type="match status" value="1"/>
</dbReference>
<sequence>MALLQFRVRQFRSIEDSGWITCDDVTTLVGVNEAGKSNLLLALWKLNPAKGGEINLLADLPRRLYSTARSDPGEITFIEADFELSEEATEAVAEKCLIATNQPLRVRLSKTFAGDVDVEFLNATPADKIISKNFHKVVTDNLARVRAESAATPELEEAKAAVEERFEQILEKYPTPETSFSREQLAEFHTLMTLSLPKPSAFQAALEAVQSEIKRLERYLVAPHRVPGVKEVVLKAIPKFVYYSNYGNLDSEIYLPHAVENMQRTDLTGVAEAKARTLRVLFKYVGLDPKEIMEMGKEPVQVVNQYGYGQVVPQVSEEQIAEAARKKTERQALLHSAQSRLSREFREWWKQGEYIFDFRADGNYFRIFASEPSRPEPIELENRSAGLQWFLSFYLVFLVESEEAHAGAILLLDEAGHSLHPLAQRDLAQFFANLSKTNQVIHTTQSPFLVDTNHIDRVRVVYVDDNGFTVASENLRVAESPGSHQRSVYAVHAALGLSVSDTLLQGCLPVIVEGVSDQIYLNAIKNWLIREKQIAPPLEIVFVPSGGTKGVKPLSSLLTGREGELPPVVLDSDDAGRAMQASLAAELYKPSPGRLIAVGDFAQVQDAELEDLIPFSVLEPLLDKLFREVDEVFADHYDPGLPLVAQVQGLAGRKGIALDPGWKVTLAKGFKNRLLARNPPSIDKSVLANWKKLFSRILKG</sequence>
<dbReference type="EMBL" id="QWKZ01000001">
    <property type="protein sequence ID" value="RIH90142.1"/>
    <property type="molecule type" value="Genomic_DNA"/>
</dbReference>
<comment type="caution">
    <text evidence="2">The sequence shown here is derived from an EMBL/GenBank/DDBJ whole genome shotgun (WGS) entry which is preliminary data.</text>
</comment>
<dbReference type="Proteomes" id="UP000265800">
    <property type="component" value="Unassembled WGS sequence"/>
</dbReference>
<dbReference type="PANTHER" id="PTHR43581">
    <property type="entry name" value="ATP/GTP PHOSPHATASE"/>
    <property type="match status" value="1"/>
</dbReference>
<accession>A0A399F5K0</accession>
<reference evidence="2 3" key="1">
    <citation type="submission" date="2018-08" db="EMBL/GenBank/DDBJ databases">
        <title>Meiothermus luteus KCTC 52599 genome sequencing project.</title>
        <authorList>
            <person name="Da Costa M.S."/>
            <person name="Albuquerque L."/>
            <person name="Raposo P."/>
            <person name="Froufe H.J.C."/>
            <person name="Barroso C.S."/>
            <person name="Egas C."/>
        </authorList>
    </citation>
    <scope>NUCLEOTIDE SEQUENCE [LARGE SCALE GENOMIC DNA]</scope>
    <source>
        <strain evidence="2 3">KCTC 52599</strain>
    </source>
</reference>
<gene>
    <name evidence="2" type="primary">recF_1</name>
    <name evidence="2" type="ORF">Mlute_00064</name>
</gene>
<dbReference type="InterPro" id="IPR027417">
    <property type="entry name" value="P-loop_NTPase"/>
</dbReference>
<evidence type="ECO:0000259" key="1">
    <source>
        <dbReference type="Pfam" id="PF13175"/>
    </source>
</evidence>
<dbReference type="Pfam" id="PF13175">
    <property type="entry name" value="AAA_15"/>
    <property type="match status" value="1"/>
</dbReference>
<proteinExistence type="predicted"/>
<dbReference type="OrthoDB" id="9805802at2"/>
<protein>
    <submittedName>
        <fullName evidence="2">DNA replication and repair protein RecF</fullName>
    </submittedName>
</protein>
<dbReference type="InterPro" id="IPR041685">
    <property type="entry name" value="AAA_GajA/Old/RecF-like"/>
</dbReference>
<evidence type="ECO:0000313" key="2">
    <source>
        <dbReference type="EMBL" id="RIH90142.1"/>
    </source>
</evidence>